<organism evidence="1 2">
    <name type="scientific">Rhabditophanes sp. KR3021</name>
    <dbReference type="NCBI Taxonomy" id="114890"/>
    <lineage>
        <taxon>Eukaryota</taxon>
        <taxon>Metazoa</taxon>
        <taxon>Ecdysozoa</taxon>
        <taxon>Nematoda</taxon>
        <taxon>Chromadorea</taxon>
        <taxon>Rhabditida</taxon>
        <taxon>Tylenchina</taxon>
        <taxon>Panagrolaimomorpha</taxon>
        <taxon>Strongyloidoidea</taxon>
        <taxon>Alloionematidae</taxon>
        <taxon>Rhabditophanes</taxon>
    </lineage>
</organism>
<name>A0AC35TKW4_9BILA</name>
<dbReference type="Proteomes" id="UP000095286">
    <property type="component" value="Unplaced"/>
</dbReference>
<proteinExistence type="predicted"/>
<reference evidence="2" key="1">
    <citation type="submission" date="2016-11" db="UniProtKB">
        <authorList>
            <consortium name="WormBaseParasite"/>
        </authorList>
    </citation>
    <scope>IDENTIFICATION</scope>
    <source>
        <strain evidence="2">KR3021</strain>
    </source>
</reference>
<evidence type="ECO:0000313" key="2">
    <source>
        <dbReference type="WBParaSite" id="RSKR_0000165200.1"/>
    </source>
</evidence>
<accession>A0AC35TKW4</accession>
<protein>
    <submittedName>
        <fullName evidence="2">Acetyltransf_18 domain-containing protein</fullName>
    </submittedName>
</protein>
<sequence length="319" mass="36530">MTTLPFDVLISPEDPKYYEKFYKSAFKNSGWMKSANDYDVWRTSFGEDYFFLAAIDRETKEHFGSVGGTFYRNNAGKRVIFCIGGFFLFPEFRGKGQGKPLFGVLLDIAKKEDVNIYLNCGDHMKDIYCSIGIDIIRKNYLIGYTPNYIHFNFEAAVFDDKSTLLDAKECPDWEKVKEFDQKIVGDINRINYLKTRAIQPTSHALISYDKVTNKVNGFANAYQATGGNLIFGPFNADSDEIAEQLFICLFKKLAASKVQIGKVLFVTFQANEFIVSLLKKYTNGRENRVFKKTSHFSKFDINVKTEFVYCLFETGLSFA</sequence>
<dbReference type="WBParaSite" id="RSKR_0000165200.1">
    <property type="protein sequence ID" value="RSKR_0000165200.1"/>
    <property type="gene ID" value="RSKR_0000165200"/>
</dbReference>
<evidence type="ECO:0000313" key="1">
    <source>
        <dbReference type="Proteomes" id="UP000095286"/>
    </source>
</evidence>